<sequence>MLSITRHTSLNDINIPFGIVEVHYPEPNQWCQADFRSLVQQELTDCRQRFATYERKAVFGENPYVRFFKRFRKTYPVLLQFESIILKGQPFPEQNLIAEVPFLMELTTHVLSGAHDADQLCGTVELYLAAEKEPFIGLHERELHTYPGDFCARDESGIIFSQIAGTDARTAARPDSCHVFYPIFGTPDLPRTVIDDAVNVLSGYIQILAPEAQIESAFV</sequence>
<dbReference type="RefSeq" id="WP_349138971.1">
    <property type="nucleotide sequence ID" value="NZ_JBBMFT010000001.1"/>
</dbReference>
<dbReference type="SUPFAM" id="SSF56037">
    <property type="entry name" value="PheT/TilS domain"/>
    <property type="match status" value="1"/>
</dbReference>
<proteinExistence type="predicted"/>
<accession>A0ABV1EPS9</accession>
<protein>
    <recommendedName>
        <fullName evidence="3">B3/B4 tRNA-binding domain-containing protein</fullName>
    </recommendedName>
</protein>
<comment type="caution">
    <text evidence="1">The sequence shown here is derived from an EMBL/GenBank/DDBJ whole genome shotgun (WGS) entry which is preliminary data.</text>
</comment>
<gene>
    <name evidence="1" type="ORF">WMO45_01960</name>
</gene>
<reference evidence="1 2" key="1">
    <citation type="submission" date="2024-03" db="EMBL/GenBank/DDBJ databases">
        <title>Human intestinal bacterial collection.</title>
        <authorList>
            <person name="Pauvert C."/>
            <person name="Hitch T.C.A."/>
            <person name="Clavel T."/>
        </authorList>
    </citation>
    <scope>NUCLEOTIDE SEQUENCE [LARGE SCALE GENOMIC DNA]</scope>
    <source>
        <strain evidence="1 2">CLA-AP-H34</strain>
    </source>
</reference>
<evidence type="ECO:0000313" key="2">
    <source>
        <dbReference type="Proteomes" id="UP001440599"/>
    </source>
</evidence>
<organism evidence="1 2">
    <name type="scientific">Flavonifractor hominis</name>
    <dbReference type="NCBI Taxonomy" id="3133178"/>
    <lineage>
        <taxon>Bacteria</taxon>
        <taxon>Bacillati</taxon>
        <taxon>Bacillota</taxon>
        <taxon>Clostridia</taxon>
        <taxon>Eubacteriales</taxon>
        <taxon>Oscillospiraceae</taxon>
        <taxon>Flavonifractor</taxon>
    </lineage>
</organism>
<dbReference type="Proteomes" id="UP001440599">
    <property type="component" value="Unassembled WGS sequence"/>
</dbReference>
<name>A0ABV1EPS9_9FIRM</name>
<evidence type="ECO:0008006" key="3">
    <source>
        <dbReference type="Google" id="ProtNLM"/>
    </source>
</evidence>
<evidence type="ECO:0000313" key="1">
    <source>
        <dbReference type="EMBL" id="MEQ2455273.1"/>
    </source>
</evidence>
<dbReference type="EMBL" id="JBBMFT010000001">
    <property type="protein sequence ID" value="MEQ2455273.1"/>
    <property type="molecule type" value="Genomic_DNA"/>
</dbReference>
<keyword evidence="2" id="KW-1185">Reference proteome</keyword>